<feature type="transmembrane region" description="Helical" evidence="1">
    <location>
        <begin position="6"/>
        <end position="25"/>
    </location>
</feature>
<keyword evidence="1" id="KW-1133">Transmembrane helix</keyword>
<protein>
    <submittedName>
        <fullName evidence="2">Uncharacterized protein</fullName>
    </submittedName>
</protein>
<keyword evidence="1" id="KW-0472">Membrane</keyword>
<dbReference type="RefSeq" id="WP_047806891.1">
    <property type="nucleotide sequence ID" value="NZ_CP011805.1"/>
</dbReference>
<sequence length="59" mass="6757">MGDFWAVALILGPILLLATAIYVWARNRQASRASIDRSERGARELRDDLEDRQDRTVDL</sequence>
<gene>
    <name evidence="2" type="ORF">AM2010_1931</name>
</gene>
<accession>A0A0G3XC61</accession>
<dbReference type="EMBL" id="CP011805">
    <property type="protein sequence ID" value="AKM07993.1"/>
    <property type="molecule type" value="Genomic_DNA"/>
</dbReference>
<evidence type="ECO:0000313" key="2">
    <source>
        <dbReference type="EMBL" id="AKM07993.1"/>
    </source>
</evidence>
<dbReference type="Proteomes" id="UP000037643">
    <property type="component" value="Chromosome"/>
</dbReference>
<name>A0A0G3XC61_9SPHN</name>
<reference evidence="2 3" key="1">
    <citation type="submission" date="2015-06" db="EMBL/GenBank/DDBJ databases">
        <authorList>
            <person name="Kim K.M."/>
        </authorList>
    </citation>
    <scope>NUCLEOTIDE SEQUENCE [LARGE SCALE GENOMIC DNA]</scope>
    <source>
        <strain evidence="2 3">KCTC 22370</strain>
    </source>
</reference>
<evidence type="ECO:0000256" key="1">
    <source>
        <dbReference type="SAM" id="Phobius"/>
    </source>
</evidence>
<organism evidence="2 3">
    <name type="scientific">Pelagerythrobacter marensis</name>
    <dbReference type="NCBI Taxonomy" id="543877"/>
    <lineage>
        <taxon>Bacteria</taxon>
        <taxon>Pseudomonadati</taxon>
        <taxon>Pseudomonadota</taxon>
        <taxon>Alphaproteobacteria</taxon>
        <taxon>Sphingomonadales</taxon>
        <taxon>Erythrobacteraceae</taxon>
        <taxon>Pelagerythrobacter</taxon>
    </lineage>
</organism>
<dbReference type="OrthoDB" id="7433397at2"/>
<keyword evidence="3" id="KW-1185">Reference proteome</keyword>
<dbReference type="STRING" id="543877.AM2010_1931"/>
<proteinExistence type="predicted"/>
<evidence type="ECO:0000313" key="3">
    <source>
        <dbReference type="Proteomes" id="UP000037643"/>
    </source>
</evidence>
<dbReference type="KEGG" id="amx:AM2010_1931"/>
<dbReference type="PATRIC" id="fig|543877.4.peg.1960"/>
<keyword evidence="1" id="KW-0812">Transmembrane</keyword>
<dbReference type="AlphaFoldDB" id="A0A0G3XC61"/>